<evidence type="ECO:0000256" key="4">
    <source>
        <dbReference type="ARBA" id="ARBA00022801"/>
    </source>
</evidence>
<dbReference type="RefSeq" id="WP_090033166.1">
    <property type="nucleotide sequence ID" value="NZ_BONM01000004.1"/>
</dbReference>
<dbReference type="PANTHER" id="PTHR22600">
    <property type="entry name" value="BETA-HEXOSAMINIDASE"/>
    <property type="match status" value="1"/>
</dbReference>
<feature type="compositionally biased region" description="Low complexity" evidence="7">
    <location>
        <begin position="1"/>
        <end position="24"/>
    </location>
</feature>
<dbReference type="GO" id="GO:0005975">
    <property type="term" value="P:carbohydrate metabolic process"/>
    <property type="evidence" value="ECO:0007669"/>
    <property type="project" value="InterPro"/>
</dbReference>
<evidence type="ECO:0000313" key="10">
    <source>
        <dbReference type="EMBL" id="SFB19732.1"/>
    </source>
</evidence>
<sequence length="520" mass="54693">MEPVPVGVVPAPLALRRPDGSAGEQSDDQSDDGGFVVVSSASPVEVGPGAQGGAAVLRRLLRAQRPGDDANADLTPPPGPAPAPVRLALTADLPAPVPQPAPPGAYHLRVTAGGVDLRAVDEAGLRHGLVTLRQLAGHGTGHRYGHGDGDTWVVRPVEVLDAPRFGWRGLSLDVARHFLPVAGVVAVLDALEDLKLDVLHLHLTDDQGWRLEVPSRPALVERSGPTAVDGDPGGWYSVEEWRGLVAQAAERGVRLVPEIDLPGHVNAALHALGELTPSGEPATAYTGIGVGFSRLHADLPATGAFLRDVLTDVAALTEGPHVHLGGDEVLTMDASEYELLVRTAADVLRAAGRTPVAWQEAASAGLGPDAVLQVWDLRQDMGPVRAAAASGAGVVLSPASRVYLDMKYDAATRLGLEWAGHVPLAQAYDWEPLAVVPGLDPARVLGVEAALWSETTRSLDDVTELLLPRLAAVAEVAWSAPDRRDPDDFLRRVVGLAPGWDRAGLRWHRAAGAQWDGSQE</sequence>
<organism evidence="10 11">
    <name type="scientific">Cellulomonas marina</name>
    <dbReference type="NCBI Taxonomy" id="988821"/>
    <lineage>
        <taxon>Bacteria</taxon>
        <taxon>Bacillati</taxon>
        <taxon>Actinomycetota</taxon>
        <taxon>Actinomycetes</taxon>
        <taxon>Micrococcales</taxon>
        <taxon>Cellulomonadaceae</taxon>
        <taxon>Cellulomonas</taxon>
    </lineage>
</organism>
<dbReference type="OrthoDB" id="9763537at2"/>
<evidence type="ECO:0000259" key="9">
    <source>
        <dbReference type="Pfam" id="PF02838"/>
    </source>
</evidence>
<name>A0A1I0Z2X7_9CELL</name>
<dbReference type="InterPro" id="IPR025705">
    <property type="entry name" value="Beta_hexosaminidase_sua/sub"/>
</dbReference>
<feature type="compositionally biased region" description="Low complexity" evidence="7">
    <location>
        <begin position="32"/>
        <end position="42"/>
    </location>
</feature>
<evidence type="ECO:0000256" key="6">
    <source>
        <dbReference type="PIRSR" id="PIRSR625705-1"/>
    </source>
</evidence>
<dbReference type="STRING" id="988821.SAMN05421867_109136"/>
<comment type="similarity">
    <text evidence="2">Belongs to the glycosyl hydrolase 20 family.</text>
</comment>
<feature type="domain" description="Glycoside hydrolase family 20 catalytic" evidence="8">
    <location>
        <begin position="165"/>
        <end position="331"/>
    </location>
</feature>
<dbReference type="InterPro" id="IPR017853">
    <property type="entry name" value="GH"/>
</dbReference>
<keyword evidence="4" id="KW-0378">Hydrolase</keyword>
<dbReference type="Pfam" id="PF00728">
    <property type="entry name" value="Glyco_hydro_20"/>
    <property type="match status" value="2"/>
</dbReference>
<dbReference type="EC" id="3.2.1.52" evidence="3"/>
<dbReference type="Gene3D" id="3.20.20.80">
    <property type="entry name" value="Glycosidases"/>
    <property type="match status" value="1"/>
</dbReference>
<dbReference type="GO" id="GO:0004563">
    <property type="term" value="F:beta-N-acetylhexosaminidase activity"/>
    <property type="evidence" value="ECO:0007669"/>
    <property type="project" value="UniProtKB-EC"/>
</dbReference>
<evidence type="ECO:0000256" key="1">
    <source>
        <dbReference type="ARBA" id="ARBA00001231"/>
    </source>
</evidence>
<dbReference type="Gene3D" id="3.30.379.10">
    <property type="entry name" value="Chitobiase/beta-hexosaminidase domain 2-like"/>
    <property type="match status" value="1"/>
</dbReference>
<keyword evidence="11" id="KW-1185">Reference proteome</keyword>
<evidence type="ECO:0000313" key="11">
    <source>
        <dbReference type="Proteomes" id="UP000199012"/>
    </source>
</evidence>
<dbReference type="Pfam" id="PF02838">
    <property type="entry name" value="Glyco_hydro_20b"/>
    <property type="match status" value="1"/>
</dbReference>
<feature type="domain" description="Beta-hexosaminidase bacterial type N-terminal" evidence="9">
    <location>
        <begin position="32"/>
        <end position="139"/>
    </location>
</feature>
<evidence type="ECO:0000256" key="7">
    <source>
        <dbReference type="SAM" id="MobiDB-lite"/>
    </source>
</evidence>
<proteinExistence type="inferred from homology"/>
<dbReference type="InterPro" id="IPR015882">
    <property type="entry name" value="HEX_bac_N"/>
</dbReference>
<dbReference type="InterPro" id="IPR029018">
    <property type="entry name" value="Hex-like_dom2"/>
</dbReference>
<evidence type="ECO:0000256" key="3">
    <source>
        <dbReference type="ARBA" id="ARBA00012663"/>
    </source>
</evidence>
<dbReference type="GO" id="GO:0030203">
    <property type="term" value="P:glycosaminoglycan metabolic process"/>
    <property type="evidence" value="ECO:0007669"/>
    <property type="project" value="TreeGrafter"/>
</dbReference>
<evidence type="ECO:0000256" key="5">
    <source>
        <dbReference type="ARBA" id="ARBA00023295"/>
    </source>
</evidence>
<dbReference type="PANTHER" id="PTHR22600:SF57">
    <property type="entry name" value="BETA-N-ACETYLHEXOSAMINIDASE"/>
    <property type="match status" value="1"/>
</dbReference>
<dbReference type="EMBL" id="FOKA01000009">
    <property type="protein sequence ID" value="SFB19732.1"/>
    <property type="molecule type" value="Genomic_DNA"/>
</dbReference>
<keyword evidence="5" id="KW-0326">Glycosidase</keyword>
<comment type="catalytic activity">
    <reaction evidence="1">
        <text>Hydrolysis of terminal non-reducing N-acetyl-D-hexosamine residues in N-acetyl-beta-D-hexosaminides.</text>
        <dbReference type="EC" id="3.2.1.52"/>
    </reaction>
</comment>
<evidence type="ECO:0000259" key="8">
    <source>
        <dbReference type="Pfam" id="PF00728"/>
    </source>
</evidence>
<dbReference type="PRINTS" id="PR00738">
    <property type="entry name" value="GLHYDRLASE20"/>
</dbReference>
<feature type="active site" description="Proton donor" evidence="6">
    <location>
        <position position="328"/>
    </location>
</feature>
<dbReference type="GO" id="GO:0016020">
    <property type="term" value="C:membrane"/>
    <property type="evidence" value="ECO:0007669"/>
    <property type="project" value="TreeGrafter"/>
</dbReference>
<dbReference type="CDD" id="cd06568">
    <property type="entry name" value="GH20_SpHex_like"/>
    <property type="match status" value="1"/>
</dbReference>
<accession>A0A1I0Z2X7</accession>
<feature type="region of interest" description="Disordered" evidence="7">
    <location>
        <begin position="1"/>
        <end position="50"/>
    </location>
</feature>
<evidence type="ECO:0000256" key="2">
    <source>
        <dbReference type="ARBA" id="ARBA00006285"/>
    </source>
</evidence>
<dbReference type="InterPro" id="IPR015883">
    <property type="entry name" value="Glyco_hydro_20_cat"/>
</dbReference>
<protein>
    <recommendedName>
        <fullName evidence="3">beta-N-acetylhexosaminidase</fullName>
        <ecNumber evidence="3">3.2.1.52</ecNumber>
    </recommendedName>
</protein>
<dbReference type="AlphaFoldDB" id="A0A1I0Z2X7"/>
<dbReference type="SUPFAM" id="SSF51445">
    <property type="entry name" value="(Trans)glycosidases"/>
    <property type="match status" value="1"/>
</dbReference>
<dbReference type="Proteomes" id="UP000199012">
    <property type="component" value="Unassembled WGS sequence"/>
</dbReference>
<reference evidence="10 11" key="1">
    <citation type="submission" date="2016-10" db="EMBL/GenBank/DDBJ databases">
        <authorList>
            <person name="de Groot N.N."/>
        </authorList>
    </citation>
    <scope>NUCLEOTIDE SEQUENCE [LARGE SCALE GENOMIC DNA]</scope>
    <source>
        <strain evidence="10 11">CGMCC 4.6945</strain>
    </source>
</reference>
<gene>
    <name evidence="10" type="ORF">SAMN05421867_109136</name>
</gene>
<dbReference type="SUPFAM" id="SSF55545">
    <property type="entry name" value="beta-N-acetylhexosaminidase-like domain"/>
    <property type="match status" value="1"/>
</dbReference>
<feature type="domain" description="Glycoside hydrolase family 20 catalytic" evidence="8">
    <location>
        <begin position="341"/>
        <end position="480"/>
    </location>
</feature>